<protein>
    <submittedName>
        <fullName evidence="2">Uncharacterized protein</fullName>
    </submittedName>
</protein>
<gene>
    <name evidence="2" type="ORF">CRG98_015169</name>
</gene>
<sequence length="167" mass="18344">MAPPPRHYPIPYLHVTPSEREREKDCSSIGRPSSPHRSQIQRPQSLKQKEDRESLDRERQRPERESLCLCVCVRSGAVGWLLCLDWGNLLLLLLLSLGLCSVAGQWPPDLSAEASRGFSLRGPWGEEGAVSSPASSIAGSLFLISSSGEFGLFDFDESVVCPIPVVT</sequence>
<comment type="caution">
    <text evidence="2">The sequence shown here is derived from an EMBL/GenBank/DDBJ whole genome shotgun (WGS) entry which is preliminary data.</text>
</comment>
<feature type="compositionally biased region" description="Polar residues" evidence="1">
    <location>
        <begin position="35"/>
        <end position="46"/>
    </location>
</feature>
<dbReference type="Proteomes" id="UP000233551">
    <property type="component" value="Unassembled WGS sequence"/>
</dbReference>
<dbReference type="EMBL" id="PGOL01000818">
    <property type="protein sequence ID" value="PKI64444.1"/>
    <property type="molecule type" value="Genomic_DNA"/>
</dbReference>
<proteinExistence type="predicted"/>
<feature type="region of interest" description="Disordered" evidence="1">
    <location>
        <begin position="1"/>
        <end position="58"/>
    </location>
</feature>
<evidence type="ECO:0000313" key="2">
    <source>
        <dbReference type="EMBL" id="PKI64444.1"/>
    </source>
</evidence>
<evidence type="ECO:0000313" key="3">
    <source>
        <dbReference type="Proteomes" id="UP000233551"/>
    </source>
</evidence>
<accession>A0A2I0K7C4</accession>
<reference evidence="2 3" key="1">
    <citation type="submission" date="2017-11" db="EMBL/GenBank/DDBJ databases">
        <title>De-novo sequencing of pomegranate (Punica granatum L.) genome.</title>
        <authorList>
            <person name="Akparov Z."/>
            <person name="Amiraslanov A."/>
            <person name="Hajiyeva S."/>
            <person name="Abbasov M."/>
            <person name="Kaur K."/>
            <person name="Hamwieh A."/>
            <person name="Solovyev V."/>
            <person name="Salamov A."/>
            <person name="Braich B."/>
            <person name="Kosarev P."/>
            <person name="Mahmoud A."/>
            <person name="Hajiyev E."/>
            <person name="Babayeva S."/>
            <person name="Izzatullayeva V."/>
            <person name="Mammadov A."/>
            <person name="Mammadov A."/>
            <person name="Sharifova S."/>
            <person name="Ojaghi J."/>
            <person name="Eynullazada K."/>
            <person name="Bayramov B."/>
            <person name="Abdulazimova A."/>
            <person name="Shahmuradov I."/>
        </authorList>
    </citation>
    <scope>NUCLEOTIDE SEQUENCE [LARGE SCALE GENOMIC DNA]</scope>
    <source>
        <strain evidence="3">cv. AG2017</strain>
        <tissue evidence="2">Leaf</tissue>
    </source>
</reference>
<feature type="compositionally biased region" description="Basic and acidic residues" evidence="1">
    <location>
        <begin position="47"/>
        <end position="58"/>
    </location>
</feature>
<keyword evidence="3" id="KW-1185">Reference proteome</keyword>
<evidence type="ECO:0000256" key="1">
    <source>
        <dbReference type="SAM" id="MobiDB-lite"/>
    </source>
</evidence>
<dbReference type="AlphaFoldDB" id="A0A2I0K7C4"/>
<name>A0A2I0K7C4_PUNGR</name>
<organism evidence="2 3">
    <name type="scientific">Punica granatum</name>
    <name type="common">Pomegranate</name>
    <dbReference type="NCBI Taxonomy" id="22663"/>
    <lineage>
        <taxon>Eukaryota</taxon>
        <taxon>Viridiplantae</taxon>
        <taxon>Streptophyta</taxon>
        <taxon>Embryophyta</taxon>
        <taxon>Tracheophyta</taxon>
        <taxon>Spermatophyta</taxon>
        <taxon>Magnoliopsida</taxon>
        <taxon>eudicotyledons</taxon>
        <taxon>Gunneridae</taxon>
        <taxon>Pentapetalae</taxon>
        <taxon>rosids</taxon>
        <taxon>malvids</taxon>
        <taxon>Myrtales</taxon>
        <taxon>Lythraceae</taxon>
        <taxon>Punica</taxon>
    </lineage>
</organism>
<feature type="compositionally biased region" description="Basic and acidic residues" evidence="1">
    <location>
        <begin position="17"/>
        <end position="26"/>
    </location>
</feature>